<dbReference type="EMBL" id="DS113782">
    <property type="protein sequence ID" value="EAX95922.1"/>
    <property type="molecule type" value="Genomic_DNA"/>
</dbReference>
<name>A2FGP0_TRIV3</name>
<evidence type="ECO:0000256" key="1">
    <source>
        <dbReference type="ARBA" id="ARBA00022737"/>
    </source>
</evidence>
<gene>
    <name evidence="2" type="ORF">TVAG_360820</name>
</gene>
<dbReference type="STRING" id="5722.A2FGP0"/>
<dbReference type="GO" id="GO:0005829">
    <property type="term" value="C:cytosol"/>
    <property type="evidence" value="ECO:0000318"/>
    <property type="project" value="GO_Central"/>
</dbReference>
<dbReference type="PANTHER" id="PTHR10648">
    <property type="entry name" value="SERINE/THREONINE-PROTEIN PHOSPHATASE PP2A 65 KDA REGULATORY SUBUNIT"/>
    <property type="match status" value="1"/>
</dbReference>
<dbReference type="GO" id="GO:0000159">
    <property type="term" value="C:protein phosphatase type 2A complex"/>
    <property type="evidence" value="ECO:0000318"/>
    <property type="project" value="GO_Central"/>
</dbReference>
<dbReference type="AlphaFoldDB" id="A2FGP0"/>
<dbReference type="GO" id="GO:0019888">
    <property type="term" value="F:protein phosphatase regulator activity"/>
    <property type="evidence" value="ECO:0000318"/>
    <property type="project" value="GO_Central"/>
</dbReference>
<evidence type="ECO:0000313" key="2">
    <source>
        <dbReference type="EMBL" id="EAX95922.1"/>
    </source>
</evidence>
<proteinExistence type="predicted"/>
<evidence type="ECO:0008006" key="4">
    <source>
        <dbReference type="Google" id="ProtNLM"/>
    </source>
</evidence>
<dbReference type="FunFam" id="1.25.10.10:FF:001017">
    <property type="entry name" value="Uncharacterized protein"/>
    <property type="match status" value="1"/>
</dbReference>
<dbReference type="InParanoid" id="A2FGP0"/>
<dbReference type="VEuPathDB" id="TrichDB:TVAGG3_0031790"/>
<dbReference type="SUPFAM" id="SSF48371">
    <property type="entry name" value="ARM repeat"/>
    <property type="match status" value="1"/>
</dbReference>
<organism evidence="2 3">
    <name type="scientific">Trichomonas vaginalis (strain ATCC PRA-98 / G3)</name>
    <dbReference type="NCBI Taxonomy" id="412133"/>
    <lineage>
        <taxon>Eukaryota</taxon>
        <taxon>Metamonada</taxon>
        <taxon>Parabasalia</taxon>
        <taxon>Trichomonadida</taxon>
        <taxon>Trichomonadidae</taxon>
        <taxon>Trichomonas</taxon>
    </lineage>
</organism>
<keyword evidence="1" id="KW-0677">Repeat</keyword>
<dbReference type="GO" id="GO:0005634">
    <property type="term" value="C:nucleus"/>
    <property type="evidence" value="ECO:0000318"/>
    <property type="project" value="GO_Central"/>
</dbReference>
<dbReference type="KEGG" id="tva:4753682"/>
<protein>
    <recommendedName>
        <fullName evidence="4">HEAT repeat family protein</fullName>
    </recommendedName>
</protein>
<keyword evidence="3" id="KW-1185">Reference proteome</keyword>
<dbReference type="InterPro" id="IPR016024">
    <property type="entry name" value="ARM-type_fold"/>
</dbReference>
<dbReference type="InterPro" id="IPR011989">
    <property type="entry name" value="ARM-like"/>
</dbReference>
<dbReference type="InterPro" id="IPR051023">
    <property type="entry name" value="PP2A_Regulatory_Subunit_A"/>
</dbReference>
<reference evidence="2" key="2">
    <citation type="journal article" date="2007" name="Science">
        <title>Draft genome sequence of the sexually transmitted pathogen Trichomonas vaginalis.</title>
        <authorList>
            <person name="Carlton J.M."/>
            <person name="Hirt R.P."/>
            <person name="Silva J.C."/>
            <person name="Delcher A.L."/>
            <person name="Schatz M."/>
            <person name="Zhao Q."/>
            <person name="Wortman J.R."/>
            <person name="Bidwell S.L."/>
            <person name="Alsmark U.C.M."/>
            <person name="Besteiro S."/>
            <person name="Sicheritz-Ponten T."/>
            <person name="Noel C.J."/>
            <person name="Dacks J.B."/>
            <person name="Foster P.G."/>
            <person name="Simillion C."/>
            <person name="Van de Peer Y."/>
            <person name="Miranda-Saavedra D."/>
            <person name="Barton G.J."/>
            <person name="Westrop G.D."/>
            <person name="Mueller S."/>
            <person name="Dessi D."/>
            <person name="Fiori P.L."/>
            <person name="Ren Q."/>
            <person name="Paulsen I."/>
            <person name="Zhang H."/>
            <person name="Bastida-Corcuera F.D."/>
            <person name="Simoes-Barbosa A."/>
            <person name="Brown M.T."/>
            <person name="Hayes R.D."/>
            <person name="Mukherjee M."/>
            <person name="Okumura C.Y."/>
            <person name="Schneider R."/>
            <person name="Smith A.J."/>
            <person name="Vanacova S."/>
            <person name="Villalvazo M."/>
            <person name="Haas B.J."/>
            <person name="Pertea M."/>
            <person name="Feldblyum T.V."/>
            <person name="Utterback T.R."/>
            <person name="Shu C.L."/>
            <person name="Osoegawa K."/>
            <person name="de Jong P.J."/>
            <person name="Hrdy I."/>
            <person name="Horvathova L."/>
            <person name="Zubacova Z."/>
            <person name="Dolezal P."/>
            <person name="Malik S.B."/>
            <person name="Logsdon J.M. Jr."/>
            <person name="Henze K."/>
            <person name="Gupta A."/>
            <person name="Wang C.C."/>
            <person name="Dunne R.L."/>
            <person name="Upcroft J.A."/>
            <person name="Upcroft P."/>
            <person name="White O."/>
            <person name="Salzberg S.L."/>
            <person name="Tang P."/>
            <person name="Chiu C.-H."/>
            <person name="Lee Y.-S."/>
            <person name="Embley T.M."/>
            <person name="Coombs G.H."/>
            <person name="Mottram J.C."/>
            <person name="Tachezy J."/>
            <person name="Fraser-Liggett C.M."/>
            <person name="Johnson P.J."/>
        </authorList>
    </citation>
    <scope>NUCLEOTIDE SEQUENCE [LARGE SCALE GENOMIC DNA]</scope>
    <source>
        <strain evidence="2">G3</strain>
    </source>
</reference>
<dbReference type="RefSeq" id="XP_001308852.1">
    <property type="nucleotide sequence ID" value="XM_001308851.1"/>
</dbReference>
<evidence type="ECO:0000313" key="3">
    <source>
        <dbReference type="Proteomes" id="UP000001542"/>
    </source>
</evidence>
<reference evidence="2" key="1">
    <citation type="submission" date="2006-10" db="EMBL/GenBank/DDBJ databases">
        <authorList>
            <person name="Amadeo P."/>
            <person name="Zhao Q."/>
            <person name="Wortman J."/>
            <person name="Fraser-Liggett C."/>
            <person name="Carlton J."/>
        </authorList>
    </citation>
    <scope>NUCLEOTIDE SEQUENCE</scope>
    <source>
        <strain evidence="2">G3</strain>
    </source>
</reference>
<accession>A2FGP0</accession>
<dbReference type="GO" id="GO:0005737">
    <property type="term" value="C:cytoplasm"/>
    <property type="evidence" value="ECO:0000318"/>
    <property type="project" value="GO_Central"/>
</dbReference>
<sequence length="490" mass="56488">MEIAKLALSPNLSDKIMFVNQLGELTSKFDEEFINKQLLPFLINWYNSNQIEIGRVLSTKLSYLVFDAVSKAALTTLICVLALSDDRIIRTNIINFFSTHKNKQLLLSLCGRLSKSNYDSVRCLVPKLITSLTSTENQKKLVEVLSEDKSYCVKETLVKMIPKFSETLQLFTIQKMLKCKEPKLRQILALVTKDTKHFNTEVFPALIKDSDWYVQASILKAAGETKDPAGLIKDIIEQYTGNWEIKVSVIKSLTAILKAFPDTKFEEEKDIYELFKVAFPEMIESYLGQVVINLLLELIKRKFFAADSNEFRNIILSIFNSNYQNNWGYFLNQTISRTDFNFVEFVMEIHIQLAVKCLQSHDWRQRAKLMETFEGMYKKIETENTHQYIINLALSACQDTTQPVRVAASNFLVKIAENNFEELSKMFSLLIDSDNFRNRQVGFMIALGLLQNSKNEEIINFAKVSVEKLKNDPQETVRNIQLLYDDMNGH</sequence>
<dbReference type="VEuPathDB" id="TrichDB:TVAG_360820"/>
<dbReference type="Proteomes" id="UP000001542">
    <property type="component" value="Unassembled WGS sequence"/>
</dbReference>
<dbReference type="Gene3D" id="1.25.10.10">
    <property type="entry name" value="Leucine-rich Repeat Variant"/>
    <property type="match status" value="1"/>
</dbReference>
<dbReference type="PANTHER" id="PTHR10648:SF4">
    <property type="entry name" value="PROTEIN PHOSPHATASE 2 (FORMERLY 2A), REGULATORY SUBUNIT A, BETA ISOFORM-RELATED"/>
    <property type="match status" value="1"/>
</dbReference>